<sequence>MQIIEILPLAVRTIAAEYYPELPMTMIHPVVQDLEHTAAPSAMTDKA</sequence>
<name>A0ABR5C0S1_9TREE</name>
<dbReference type="Proteomes" id="UP000054272">
    <property type="component" value="Unassembled WGS sequence"/>
</dbReference>
<evidence type="ECO:0000313" key="2">
    <source>
        <dbReference type="Proteomes" id="UP000054272"/>
    </source>
</evidence>
<protein>
    <submittedName>
        <fullName evidence="1">Uncharacterized protein</fullName>
    </submittedName>
</protein>
<keyword evidence="2" id="KW-1185">Reference proteome</keyword>
<dbReference type="EMBL" id="KN848596">
    <property type="protein sequence ID" value="KIR81493.1"/>
    <property type="molecule type" value="Genomic_DNA"/>
</dbReference>
<accession>A0ABR5C0S1</accession>
<proteinExistence type="predicted"/>
<reference evidence="1 2" key="1">
    <citation type="submission" date="2015-01" db="EMBL/GenBank/DDBJ databases">
        <title>The Genome Sequence of Cryptococcus gattii EJB2.</title>
        <authorList>
            <consortium name="The Broad Institute Genomics Platform"/>
            <person name="Cuomo C."/>
            <person name="Litvintseva A."/>
            <person name="Chen Y."/>
            <person name="Heitman J."/>
            <person name="Sun S."/>
            <person name="Springer D."/>
            <person name="Dromer F."/>
            <person name="Young S."/>
            <person name="Zeng Q."/>
            <person name="Gargeya S."/>
            <person name="Abouelleil A."/>
            <person name="Alvarado L."/>
            <person name="Chapman S.B."/>
            <person name="Gainer-Dewar J."/>
            <person name="Goldberg J."/>
            <person name="Griggs A."/>
            <person name="Gujja S."/>
            <person name="Hansen M."/>
            <person name="Howarth C."/>
            <person name="Imamovic A."/>
            <person name="Larimer J."/>
            <person name="Murphy C."/>
            <person name="Naylor J."/>
            <person name="Pearson M."/>
            <person name="Priest M."/>
            <person name="Roberts A."/>
            <person name="Saif S."/>
            <person name="Shea T."/>
            <person name="Sykes S."/>
            <person name="Wortman J."/>
            <person name="Nusbaum C."/>
            <person name="Birren B."/>
        </authorList>
    </citation>
    <scope>NUCLEOTIDE SEQUENCE [LARGE SCALE GENOMIC DNA]</scope>
    <source>
        <strain evidence="1 2">EJB2</strain>
    </source>
</reference>
<evidence type="ECO:0000313" key="1">
    <source>
        <dbReference type="EMBL" id="KIR81493.1"/>
    </source>
</evidence>
<organism evidence="1 2">
    <name type="scientific">Cryptococcus gattii EJB2</name>
    <dbReference type="NCBI Taxonomy" id="1296103"/>
    <lineage>
        <taxon>Eukaryota</taxon>
        <taxon>Fungi</taxon>
        <taxon>Dikarya</taxon>
        <taxon>Basidiomycota</taxon>
        <taxon>Agaricomycotina</taxon>
        <taxon>Tremellomycetes</taxon>
        <taxon>Tremellales</taxon>
        <taxon>Cryptococcaceae</taxon>
        <taxon>Cryptococcus</taxon>
        <taxon>Cryptococcus gattii species complex</taxon>
    </lineage>
</organism>
<gene>
    <name evidence="1" type="ORF">I306_01422</name>
</gene>